<dbReference type="PANTHER" id="PTHR10903:SF184">
    <property type="entry name" value="GTP-BINDING PROTEIN A"/>
    <property type="match status" value="1"/>
</dbReference>
<evidence type="ECO:0000313" key="6">
    <source>
        <dbReference type="Proteomes" id="UP000735302"/>
    </source>
</evidence>
<dbReference type="Gene3D" id="3.40.50.300">
    <property type="entry name" value="P-loop containing nucleotide triphosphate hydrolases"/>
    <property type="match status" value="1"/>
</dbReference>
<comment type="caution">
    <text evidence="5">The sequence shown here is derived from an EMBL/GenBank/DDBJ whole genome shotgun (WGS) entry which is preliminary data.</text>
</comment>
<accession>A0AAV4DN12</accession>
<dbReference type="Proteomes" id="UP000735302">
    <property type="component" value="Unassembled WGS sequence"/>
</dbReference>
<dbReference type="InterPro" id="IPR027417">
    <property type="entry name" value="P-loop_NTPase"/>
</dbReference>
<keyword evidence="6" id="KW-1185">Reference proteome</keyword>
<dbReference type="InterPro" id="IPR045058">
    <property type="entry name" value="GIMA/IAN/Toc"/>
</dbReference>
<protein>
    <submittedName>
        <fullName evidence="5">GTPase imap family member 6</fullName>
    </submittedName>
</protein>
<comment type="similarity">
    <text evidence="1">Belongs to the TRAFAC class TrmE-Era-EngA-EngB-Septin-like GTPase superfamily. AIG1/Toc34/Toc159-like paraseptin GTPase family. IAN subfamily.</text>
</comment>
<evidence type="ECO:0000256" key="1">
    <source>
        <dbReference type="ARBA" id="ARBA00008535"/>
    </source>
</evidence>
<name>A0AAV4DN12_9GAST</name>
<evidence type="ECO:0000313" key="5">
    <source>
        <dbReference type="EMBL" id="GFO45703.1"/>
    </source>
</evidence>
<dbReference type="InterPro" id="IPR006703">
    <property type="entry name" value="G_AIG1"/>
</dbReference>
<proteinExistence type="inferred from homology"/>
<dbReference type="EMBL" id="BLXT01008064">
    <property type="protein sequence ID" value="GFO45703.1"/>
    <property type="molecule type" value="Genomic_DNA"/>
</dbReference>
<gene>
    <name evidence="5" type="ORF">PoB_007220800</name>
</gene>
<evidence type="ECO:0000256" key="2">
    <source>
        <dbReference type="ARBA" id="ARBA00022741"/>
    </source>
</evidence>
<dbReference type="PANTHER" id="PTHR10903">
    <property type="entry name" value="GTPASE, IMAP FAMILY MEMBER-RELATED"/>
    <property type="match status" value="1"/>
</dbReference>
<keyword evidence="2" id="KW-0547">Nucleotide-binding</keyword>
<keyword evidence="3" id="KW-0342">GTP-binding</keyword>
<dbReference type="PROSITE" id="PS51720">
    <property type="entry name" value="G_AIG1"/>
    <property type="match status" value="1"/>
</dbReference>
<sequence length="161" mass="17627">MAIAENYPGNIFLHLLGKTGCGKSSTGNTLLGRKIFNTQSSTLAVTREIQRECGRIGNHYIEVVDGPGLLEANTGVNLRALEDLNQVIQENEGSVHVFMIVCRYGDPFSPDDKAILDALRSQFGSQVFQNHGIIVVTCGANFAFDTEDEDISFTTWCQAQI</sequence>
<dbReference type="AlphaFoldDB" id="A0AAV4DN12"/>
<feature type="domain" description="AIG1-type G" evidence="4">
    <location>
        <begin position="8"/>
        <end position="161"/>
    </location>
</feature>
<dbReference type="SUPFAM" id="SSF52540">
    <property type="entry name" value="P-loop containing nucleoside triphosphate hydrolases"/>
    <property type="match status" value="1"/>
</dbReference>
<reference evidence="5 6" key="1">
    <citation type="journal article" date="2021" name="Elife">
        <title>Chloroplast acquisition without the gene transfer in kleptoplastic sea slugs, Plakobranchus ocellatus.</title>
        <authorList>
            <person name="Maeda T."/>
            <person name="Takahashi S."/>
            <person name="Yoshida T."/>
            <person name="Shimamura S."/>
            <person name="Takaki Y."/>
            <person name="Nagai Y."/>
            <person name="Toyoda A."/>
            <person name="Suzuki Y."/>
            <person name="Arimoto A."/>
            <person name="Ishii H."/>
            <person name="Satoh N."/>
            <person name="Nishiyama T."/>
            <person name="Hasebe M."/>
            <person name="Maruyama T."/>
            <person name="Minagawa J."/>
            <person name="Obokata J."/>
            <person name="Shigenobu S."/>
        </authorList>
    </citation>
    <scope>NUCLEOTIDE SEQUENCE [LARGE SCALE GENOMIC DNA]</scope>
</reference>
<dbReference type="GO" id="GO:0005525">
    <property type="term" value="F:GTP binding"/>
    <property type="evidence" value="ECO:0007669"/>
    <property type="project" value="UniProtKB-KW"/>
</dbReference>
<evidence type="ECO:0000256" key="3">
    <source>
        <dbReference type="ARBA" id="ARBA00023134"/>
    </source>
</evidence>
<evidence type="ECO:0000259" key="4">
    <source>
        <dbReference type="PROSITE" id="PS51720"/>
    </source>
</evidence>
<organism evidence="5 6">
    <name type="scientific">Plakobranchus ocellatus</name>
    <dbReference type="NCBI Taxonomy" id="259542"/>
    <lineage>
        <taxon>Eukaryota</taxon>
        <taxon>Metazoa</taxon>
        <taxon>Spiralia</taxon>
        <taxon>Lophotrochozoa</taxon>
        <taxon>Mollusca</taxon>
        <taxon>Gastropoda</taxon>
        <taxon>Heterobranchia</taxon>
        <taxon>Euthyneura</taxon>
        <taxon>Panpulmonata</taxon>
        <taxon>Sacoglossa</taxon>
        <taxon>Placobranchoidea</taxon>
        <taxon>Plakobranchidae</taxon>
        <taxon>Plakobranchus</taxon>
    </lineage>
</organism>
<dbReference type="Pfam" id="PF04548">
    <property type="entry name" value="AIG1"/>
    <property type="match status" value="1"/>
</dbReference>